<organism evidence="1 2">
    <name type="scientific">Ruminococcus turbiniformis</name>
    <dbReference type="NCBI Taxonomy" id="2881258"/>
    <lineage>
        <taxon>Bacteria</taxon>
        <taxon>Bacillati</taxon>
        <taxon>Bacillota</taxon>
        <taxon>Clostridia</taxon>
        <taxon>Eubacteriales</taxon>
        <taxon>Oscillospiraceae</taxon>
        <taxon>Ruminococcus</taxon>
    </lineage>
</organism>
<dbReference type="Pfam" id="PF00702">
    <property type="entry name" value="Hydrolase"/>
    <property type="match status" value="1"/>
</dbReference>
<dbReference type="Gene3D" id="1.10.150.240">
    <property type="entry name" value="Putative phosphatase, domain 2"/>
    <property type="match status" value="1"/>
</dbReference>
<dbReference type="PRINTS" id="PR00413">
    <property type="entry name" value="HADHALOGNASE"/>
</dbReference>
<reference evidence="1 2" key="1">
    <citation type="submission" date="2021-10" db="EMBL/GenBank/DDBJ databases">
        <title>Anaerobic single-cell dispensing facilitates the cultivation of human gut bacteria.</title>
        <authorList>
            <person name="Afrizal A."/>
        </authorList>
    </citation>
    <scope>NUCLEOTIDE SEQUENCE [LARGE SCALE GENOMIC DNA]</scope>
    <source>
        <strain evidence="1 2">CLA-AA-H200</strain>
    </source>
</reference>
<dbReference type="PANTHER" id="PTHR43611">
    <property type="entry name" value="ALPHA-D-GLUCOSE 1-PHOSPHATE PHOSPHATASE"/>
    <property type="match status" value="1"/>
</dbReference>
<dbReference type="SFLD" id="SFLDS00003">
    <property type="entry name" value="Haloacid_Dehalogenase"/>
    <property type="match status" value="1"/>
</dbReference>
<dbReference type="InterPro" id="IPR023214">
    <property type="entry name" value="HAD_sf"/>
</dbReference>
<dbReference type="PANTHER" id="PTHR43611:SF3">
    <property type="entry name" value="FLAVIN MONONUCLEOTIDE HYDROLASE 1, CHLOROPLATIC"/>
    <property type="match status" value="1"/>
</dbReference>
<dbReference type="Gene3D" id="3.40.50.1000">
    <property type="entry name" value="HAD superfamily/HAD-like"/>
    <property type="match status" value="1"/>
</dbReference>
<dbReference type="RefSeq" id="WP_227707490.1">
    <property type="nucleotide sequence ID" value="NZ_JAJEQX010000011.1"/>
</dbReference>
<dbReference type="SUPFAM" id="SSF56784">
    <property type="entry name" value="HAD-like"/>
    <property type="match status" value="1"/>
</dbReference>
<dbReference type="CDD" id="cd02603">
    <property type="entry name" value="HAD_sEH-N_like"/>
    <property type="match status" value="1"/>
</dbReference>
<proteinExistence type="predicted"/>
<keyword evidence="2" id="KW-1185">Reference proteome</keyword>
<dbReference type="InterPro" id="IPR006439">
    <property type="entry name" value="HAD-SF_hydro_IA"/>
</dbReference>
<dbReference type="Proteomes" id="UP001198151">
    <property type="component" value="Unassembled WGS sequence"/>
</dbReference>
<comment type="caution">
    <text evidence="1">The sequence shown here is derived from an EMBL/GenBank/DDBJ whole genome shotgun (WGS) entry which is preliminary data.</text>
</comment>
<evidence type="ECO:0000313" key="2">
    <source>
        <dbReference type="Proteomes" id="UP001198151"/>
    </source>
</evidence>
<name>A0ABS8FWD9_9FIRM</name>
<dbReference type="InterPro" id="IPR036412">
    <property type="entry name" value="HAD-like_sf"/>
</dbReference>
<sequence length="196" mass="22341">MKYKNIVFDYGNVVGRFNGSYILDQFCSSEEDRDMLASIVYSGWAELDRGTVDYDEYAEAAVARVPERLKEVTRTFFREWPRHVIPLEDTIRFIRELKSAGTPVYLLSNAPTCFAEWAKAEGMTDMFDGVVFSAPIKMAKPDPDIYRYLFEKYTLKPEECFFIDDLKENIEAGRALGMDGIVFTGDIDAVKAAVGF</sequence>
<dbReference type="InterPro" id="IPR023198">
    <property type="entry name" value="PGP-like_dom2"/>
</dbReference>
<protein>
    <submittedName>
        <fullName evidence="1">HAD family phosphatase</fullName>
    </submittedName>
</protein>
<dbReference type="EMBL" id="JAJEQX010000011">
    <property type="protein sequence ID" value="MCC2254352.1"/>
    <property type="molecule type" value="Genomic_DNA"/>
</dbReference>
<accession>A0ABS8FWD9</accession>
<evidence type="ECO:0000313" key="1">
    <source>
        <dbReference type="EMBL" id="MCC2254352.1"/>
    </source>
</evidence>
<gene>
    <name evidence="1" type="ORF">LKD70_07925</name>
</gene>
<dbReference type="SFLD" id="SFLDG01129">
    <property type="entry name" value="C1.5:_HAD__Beta-PGM__Phosphata"/>
    <property type="match status" value="1"/>
</dbReference>
<dbReference type="NCBIfam" id="TIGR01509">
    <property type="entry name" value="HAD-SF-IA-v3"/>
    <property type="match status" value="1"/>
</dbReference>